<dbReference type="AlphaFoldDB" id="A0A285X1R9"/>
<proteinExistence type="predicted"/>
<evidence type="ECO:0000256" key="1">
    <source>
        <dbReference type="SAM" id="Phobius"/>
    </source>
</evidence>
<dbReference type="EMBL" id="OCMF01000001">
    <property type="protein sequence ID" value="SOC79265.1"/>
    <property type="molecule type" value="Genomic_DNA"/>
</dbReference>
<organism evidence="2 3">
    <name type="scientific">Salinimicrobium sediminis</name>
    <dbReference type="NCBI Taxonomy" id="1343891"/>
    <lineage>
        <taxon>Bacteria</taxon>
        <taxon>Pseudomonadati</taxon>
        <taxon>Bacteroidota</taxon>
        <taxon>Flavobacteriia</taxon>
        <taxon>Flavobacteriales</taxon>
        <taxon>Flavobacteriaceae</taxon>
        <taxon>Salinimicrobium</taxon>
    </lineage>
</organism>
<feature type="transmembrane region" description="Helical" evidence="1">
    <location>
        <begin position="5"/>
        <end position="22"/>
    </location>
</feature>
<evidence type="ECO:0000313" key="2">
    <source>
        <dbReference type="EMBL" id="SOC79265.1"/>
    </source>
</evidence>
<dbReference type="Proteomes" id="UP000219193">
    <property type="component" value="Unassembled WGS sequence"/>
</dbReference>
<feature type="transmembrane region" description="Helical" evidence="1">
    <location>
        <begin position="28"/>
        <end position="45"/>
    </location>
</feature>
<gene>
    <name evidence="2" type="ORF">SAMN06296241_0786</name>
</gene>
<keyword evidence="1" id="KW-0812">Transmembrane</keyword>
<reference evidence="3" key="1">
    <citation type="submission" date="2017-09" db="EMBL/GenBank/DDBJ databases">
        <authorList>
            <person name="Varghese N."/>
            <person name="Submissions S."/>
        </authorList>
    </citation>
    <scope>NUCLEOTIDE SEQUENCE [LARGE SCALE GENOMIC DNA]</scope>
    <source>
        <strain evidence="3">CGMCC 1.12641</strain>
    </source>
</reference>
<accession>A0A285X1R9</accession>
<dbReference type="OrthoDB" id="840179at2"/>
<name>A0A285X1R9_9FLAO</name>
<keyword evidence="3" id="KW-1185">Reference proteome</keyword>
<dbReference type="RefSeq" id="WP_097055011.1">
    <property type="nucleotide sequence ID" value="NZ_OCMF01000001.1"/>
</dbReference>
<evidence type="ECO:0000313" key="3">
    <source>
        <dbReference type="Proteomes" id="UP000219193"/>
    </source>
</evidence>
<sequence length="81" mass="9751">MKNIFAYYLSLLVPLFLLIYFWEHLQPGLALILLGVYIFLYRTWLDGNRLCQKGLIEKKEIWKVSFNGSRINYFKALYLQK</sequence>
<protein>
    <submittedName>
        <fullName evidence="2">Uncharacterized protein</fullName>
    </submittedName>
</protein>
<keyword evidence="1" id="KW-0472">Membrane</keyword>
<keyword evidence="1" id="KW-1133">Transmembrane helix</keyword>